<evidence type="ECO:0000259" key="1">
    <source>
        <dbReference type="Pfam" id="PF13860"/>
    </source>
</evidence>
<evidence type="ECO:0000313" key="2">
    <source>
        <dbReference type="EMBL" id="GAI38093.1"/>
    </source>
</evidence>
<dbReference type="NCBIfam" id="TIGR04183">
    <property type="entry name" value="Por_Secre_tail"/>
    <property type="match status" value="1"/>
</dbReference>
<dbReference type="InterPro" id="IPR025965">
    <property type="entry name" value="FlgD/Vpr_Ig-like"/>
</dbReference>
<dbReference type="Gene3D" id="2.60.40.4070">
    <property type="match status" value="1"/>
</dbReference>
<proteinExistence type="predicted"/>
<protein>
    <recommendedName>
        <fullName evidence="1">FlgD/Vpr Ig-like domain-containing protein</fullName>
    </recommendedName>
</protein>
<gene>
    <name evidence="2" type="ORF">S06H3_46079</name>
</gene>
<name>X1N3F1_9ZZZZ</name>
<dbReference type="Pfam" id="PF13860">
    <property type="entry name" value="FlgD_ig"/>
    <property type="match status" value="1"/>
</dbReference>
<feature type="non-terminal residue" evidence="2">
    <location>
        <position position="1"/>
    </location>
</feature>
<dbReference type="EMBL" id="BARV01028836">
    <property type="protein sequence ID" value="GAI38093.1"/>
    <property type="molecule type" value="Genomic_DNA"/>
</dbReference>
<dbReference type="AlphaFoldDB" id="X1N3F1"/>
<comment type="caution">
    <text evidence="2">The sequence shown here is derived from an EMBL/GenBank/DDBJ whole genome shotgun (WGS) entry which is preliminary data.</text>
</comment>
<organism evidence="2">
    <name type="scientific">marine sediment metagenome</name>
    <dbReference type="NCBI Taxonomy" id="412755"/>
    <lineage>
        <taxon>unclassified sequences</taxon>
        <taxon>metagenomes</taxon>
        <taxon>ecological metagenomes</taxon>
    </lineage>
</organism>
<dbReference type="InterPro" id="IPR026444">
    <property type="entry name" value="Secre_tail"/>
</dbReference>
<accession>X1N3F1</accession>
<feature type="domain" description="FlgD/Vpr Ig-like" evidence="1">
    <location>
        <begin position="71"/>
        <end position="126"/>
    </location>
</feature>
<sequence>YRPDDFWLVVASTRIAVDHDNVKWIATSRGIVSYSGGPDDNGPTEVTKNGIMPDAVRIIGNYPNPFNPRTTIEFTLPSYGIVNLAIYNITGQKVRELVSESMSPGTHSVTWDGSDDNGVSVSSGIYVSHIMMGKHTAAGSMVLMR</sequence>
<reference evidence="2" key="1">
    <citation type="journal article" date="2014" name="Front. Microbiol.">
        <title>High frequency of phylogenetically diverse reductive dehalogenase-homologous genes in deep subseafloor sedimentary metagenomes.</title>
        <authorList>
            <person name="Kawai M."/>
            <person name="Futagami T."/>
            <person name="Toyoda A."/>
            <person name="Takaki Y."/>
            <person name="Nishi S."/>
            <person name="Hori S."/>
            <person name="Arai W."/>
            <person name="Tsubouchi T."/>
            <person name="Morono Y."/>
            <person name="Uchiyama I."/>
            <person name="Ito T."/>
            <person name="Fujiyama A."/>
            <person name="Inagaki F."/>
            <person name="Takami H."/>
        </authorList>
    </citation>
    <scope>NUCLEOTIDE SEQUENCE</scope>
    <source>
        <strain evidence="2">Expedition CK06-06</strain>
    </source>
</reference>